<evidence type="ECO:0008006" key="6">
    <source>
        <dbReference type="Google" id="ProtNLM"/>
    </source>
</evidence>
<dbReference type="SUPFAM" id="SSF53098">
    <property type="entry name" value="Ribonuclease H-like"/>
    <property type="match status" value="1"/>
</dbReference>
<dbReference type="CDD" id="cd06222">
    <property type="entry name" value="RNase_H_like"/>
    <property type="match status" value="1"/>
</dbReference>
<keyword evidence="5" id="KW-1185">Reference proteome</keyword>
<dbReference type="InterPro" id="IPR044730">
    <property type="entry name" value="RNase_H-like_dom_plant"/>
</dbReference>
<dbReference type="Pfam" id="PF13456">
    <property type="entry name" value="RVT_3"/>
    <property type="match status" value="1"/>
</dbReference>
<dbReference type="InterPro" id="IPR025836">
    <property type="entry name" value="Zn_knuckle_CX2CX4HX4C"/>
</dbReference>
<dbReference type="AlphaFoldDB" id="A0AAV8TFV6"/>
<feature type="domain" description="Zinc knuckle CX2CX4HX4C" evidence="3">
    <location>
        <begin position="1"/>
        <end position="38"/>
    </location>
</feature>
<accession>A0AAV8TFV6</accession>
<organism evidence="4 5">
    <name type="scientific">Erythroxylum novogranatense</name>
    <dbReference type="NCBI Taxonomy" id="1862640"/>
    <lineage>
        <taxon>Eukaryota</taxon>
        <taxon>Viridiplantae</taxon>
        <taxon>Streptophyta</taxon>
        <taxon>Embryophyta</taxon>
        <taxon>Tracheophyta</taxon>
        <taxon>Spermatophyta</taxon>
        <taxon>Magnoliopsida</taxon>
        <taxon>eudicotyledons</taxon>
        <taxon>Gunneridae</taxon>
        <taxon>Pentapetalae</taxon>
        <taxon>rosids</taxon>
        <taxon>fabids</taxon>
        <taxon>Malpighiales</taxon>
        <taxon>Erythroxylaceae</taxon>
        <taxon>Erythroxylum</taxon>
    </lineage>
</organism>
<dbReference type="Pfam" id="PF14392">
    <property type="entry name" value="zf-CCHC_4"/>
    <property type="match status" value="1"/>
</dbReference>
<evidence type="ECO:0000259" key="1">
    <source>
        <dbReference type="Pfam" id="PF13456"/>
    </source>
</evidence>
<comment type="caution">
    <text evidence="4">The sequence shown here is derived from an EMBL/GenBank/DDBJ whole genome shotgun (WGS) entry which is preliminary data.</text>
</comment>
<name>A0AAV8TFV6_9ROSI</name>
<dbReference type="PANTHER" id="PTHR47074:SF11">
    <property type="entry name" value="REVERSE TRANSCRIPTASE-LIKE PROTEIN"/>
    <property type="match status" value="1"/>
</dbReference>
<dbReference type="Gene3D" id="3.30.420.10">
    <property type="entry name" value="Ribonuclease H-like superfamily/Ribonuclease H"/>
    <property type="match status" value="1"/>
</dbReference>
<dbReference type="InterPro" id="IPR052929">
    <property type="entry name" value="RNase_H-like_EbsB-rel"/>
</dbReference>
<dbReference type="InterPro" id="IPR026960">
    <property type="entry name" value="RVT-Znf"/>
</dbReference>
<reference evidence="4 5" key="1">
    <citation type="submission" date="2021-09" db="EMBL/GenBank/DDBJ databases">
        <title>Genomic insights and catalytic innovation underlie evolution of tropane alkaloids biosynthesis.</title>
        <authorList>
            <person name="Wang Y.-J."/>
            <person name="Tian T."/>
            <person name="Huang J.-P."/>
            <person name="Huang S.-X."/>
        </authorList>
    </citation>
    <scope>NUCLEOTIDE SEQUENCE [LARGE SCALE GENOMIC DNA]</scope>
    <source>
        <strain evidence="4">KIB-2018</strain>
        <tissue evidence="4">Leaf</tissue>
    </source>
</reference>
<dbReference type="Pfam" id="PF13966">
    <property type="entry name" value="zf-RVT"/>
    <property type="match status" value="1"/>
</dbReference>
<sequence>MRLKKDNGEWFTIALEFEKLPCVCFLYAYLGHTEKFFRLLLNKNNGPLSRKLTPSIRVTTRQNPMTLGSRWLKEGGTMEVGDESMHSRIGRFGMSEVQNSNGCQTDKEGADSAGNESGTGGYDCERILAISLGRRPVWRQIWSCVIPPKVISCVWRDLNGVLLCLSVLRSLQVDVNVCCPICNQEEETLQHVFLDYPLTKQVWSRVLQNWQHPGIIFLLDWFASFFLPAPKDRQYTILMIIWAIWQSRNGVVWNNKWRSVNAIRTLEEWRLGHASDIALGIPATRMVCWQPPEVGWLKVNIDAAIGSNSNFMATAAVVRDSNSRFIAAKLWKFPGRLSAKSAKAIAIKEVLSWAKLQNWDRVIIELDAKIVVQALDDDSYEDSSSFGLLVCDCKSLLNEIRIAKCIFGFRSSNSAAHVLATSALFTFSLGEWFEIPPPSIVEVLALE</sequence>
<dbReference type="InterPro" id="IPR012337">
    <property type="entry name" value="RNaseH-like_sf"/>
</dbReference>
<feature type="domain" description="RNase H type-1" evidence="1">
    <location>
        <begin position="300"/>
        <end position="423"/>
    </location>
</feature>
<evidence type="ECO:0000259" key="3">
    <source>
        <dbReference type="Pfam" id="PF14392"/>
    </source>
</evidence>
<gene>
    <name evidence="4" type="ORF">K2173_014898</name>
</gene>
<feature type="domain" description="Reverse transcriptase zinc-binding" evidence="2">
    <location>
        <begin position="136"/>
        <end position="203"/>
    </location>
</feature>
<dbReference type="PANTHER" id="PTHR47074">
    <property type="entry name" value="BNAC02G40300D PROTEIN"/>
    <property type="match status" value="1"/>
</dbReference>
<evidence type="ECO:0000259" key="2">
    <source>
        <dbReference type="Pfam" id="PF13966"/>
    </source>
</evidence>
<evidence type="ECO:0000313" key="5">
    <source>
        <dbReference type="Proteomes" id="UP001159364"/>
    </source>
</evidence>
<dbReference type="Proteomes" id="UP001159364">
    <property type="component" value="Linkage Group LG05"/>
</dbReference>
<evidence type="ECO:0000313" key="4">
    <source>
        <dbReference type="EMBL" id="KAJ8765776.1"/>
    </source>
</evidence>
<proteinExistence type="predicted"/>
<dbReference type="GO" id="GO:0004523">
    <property type="term" value="F:RNA-DNA hybrid ribonuclease activity"/>
    <property type="evidence" value="ECO:0007669"/>
    <property type="project" value="InterPro"/>
</dbReference>
<dbReference type="InterPro" id="IPR002156">
    <property type="entry name" value="RNaseH_domain"/>
</dbReference>
<protein>
    <recommendedName>
        <fullName evidence="6">Reverse transcriptase zinc-binding domain-containing protein</fullName>
    </recommendedName>
</protein>
<dbReference type="GO" id="GO:0003676">
    <property type="term" value="F:nucleic acid binding"/>
    <property type="evidence" value="ECO:0007669"/>
    <property type="project" value="InterPro"/>
</dbReference>
<dbReference type="InterPro" id="IPR036397">
    <property type="entry name" value="RNaseH_sf"/>
</dbReference>
<dbReference type="EMBL" id="JAIWQS010000005">
    <property type="protein sequence ID" value="KAJ8765776.1"/>
    <property type="molecule type" value="Genomic_DNA"/>
</dbReference>